<feature type="transmembrane region" description="Helical" evidence="8">
    <location>
        <begin position="352"/>
        <end position="374"/>
    </location>
</feature>
<feature type="transmembrane region" description="Helical" evidence="8">
    <location>
        <begin position="283"/>
        <end position="301"/>
    </location>
</feature>
<evidence type="ECO:0008006" key="11">
    <source>
        <dbReference type="Google" id="ProtNLM"/>
    </source>
</evidence>
<dbReference type="EnsemblFungi" id="FOXG_07456T0">
    <property type="protein sequence ID" value="FOXG_07456P0"/>
    <property type="gene ID" value="FOXG_07456"/>
</dbReference>
<evidence type="ECO:0000256" key="1">
    <source>
        <dbReference type="ARBA" id="ARBA00004141"/>
    </source>
</evidence>
<dbReference type="PANTHER" id="PTHR43791:SF62">
    <property type="entry name" value="MAJOR FACILITATOR SUPERFAMILY (MFS) PROFILE DOMAIN-CONTAINING PROTEIN"/>
    <property type="match status" value="1"/>
</dbReference>
<evidence type="ECO:0000256" key="5">
    <source>
        <dbReference type="ARBA" id="ARBA00023136"/>
    </source>
</evidence>
<feature type="transmembrane region" description="Helical" evidence="8">
    <location>
        <begin position="146"/>
        <end position="166"/>
    </location>
</feature>
<keyword evidence="5 8" id="KW-0472">Membrane</keyword>
<dbReference type="PANTHER" id="PTHR43791">
    <property type="entry name" value="PERMEASE-RELATED"/>
    <property type="match status" value="1"/>
</dbReference>
<sequence>MSDEKPTVGGDDHKEIGSNLNDTPSIVQEKATDAFADINHVARLGMPNAAELEKKIVRKLDMWMLPQLWILYMFNYLNRTNIAQARLNTFNEDLNLGEGDYQLPSNMLITRVRPSIFLPVAAFIWSAISALTVLCTSAGGLWGVQFVLGIVEAPLFPGAVFLMSCWYTRREFALRVALLYSGLVLAQAFSGLIAAGVFAGLDGPMGLAGWKWLFIIEGAASGFFAITAFFVLPNYPDSPTGGATRYMTEDMRKLAAARILDDRVEFSEKSTVMHGLKLAVTDLKLYMFLFMNIFITSSYGFNNFFPTIVRGLGFGHNVTSLLMTAPPYVFGTLCTFYVSWDSDRRKDRGLHIIIPLSFSVIGFIVTVATGNAAVRYAMTFLYAAGCFSANTLQYTWAVSTLGQTPEKRAAGGAIVNIFGHLGNVISPYFFPDRDQPRYTMAMILQIVFASLGITLASIIKWHLTRKNKKMKAEADRLGVDFNPFTT</sequence>
<reference evidence="10" key="1">
    <citation type="journal article" date="2012" name="Mol. Plant Microbe Interact.">
        <title>A highly conserved effector in Fusarium oxysporum is required for full virulence on Arabidopsis.</title>
        <authorList>
            <person name="Thatcher L.F."/>
            <person name="Gardiner D.M."/>
            <person name="Kazan K."/>
            <person name="Manners J."/>
        </authorList>
    </citation>
    <scope>NUCLEOTIDE SEQUENCE [LARGE SCALE GENOMIC DNA]</scope>
    <source>
        <strain evidence="10">Fo5176</strain>
    </source>
</reference>
<feature type="transmembrane region" description="Helical" evidence="8">
    <location>
        <begin position="380"/>
        <end position="397"/>
    </location>
</feature>
<evidence type="ECO:0000256" key="8">
    <source>
        <dbReference type="SAM" id="Phobius"/>
    </source>
</evidence>
<proteinExistence type="predicted"/>
<dbReference type="FunFam" id="1.20.1250.20:FF:000013">
    <property type="entry name" value="MFS general substrate transporter"/>
    <property type="match status" value="1"/>
</dbReference>
<evidence type="ECO:0000256" key="7">
    <source>
        <dbReference type="SAM" id="MobiDB-lite"/>
    </source>
</evidence>
<feature type="transmembrane region" description="Helical" evidence="8">
    <location>
        <begin position="212"/>
        <end position="232"/>
    </location>
</feature>
<comment type="subcellular location">
    <subcellularLocation>
        <location evidence="1">Membrane</location>
        <topology evidence="1">Multi-pass membrane protein</topology>
    </subcellularLocation>
</comment>
<name>A0A0D2XU04_FUSOF</name>
<keyword evidence="3 8" id="KW-0812">Transmembrane</keyword>
<keyword evidence="6" id="KW-0325">Glycoprotein</keyword>
<dbReference type="Pfam" id="PF07690">
    <property type="entry name" value="MFS_1"/>
    <property type="match status" value="1"/>
</dbReference>
<dbReference type="InterPro" id="IPR011701">
    <property type="entry name" value="MFS"/>
</dbReference>
<evidence type="ECO:0000256" key="4">
    <source>
        <dbReference type="ARBA" id="ARBA00022989"/>
    </source>
</evidence>
<dbReference type="Proteomes" id="UP000002489">
    <property type="component" value="Unassembled WGS sequence"/>
</dbReference>
<dbReference type="InterPro" id="IPR036259">
    <property type="entry name" value="MFS_trans_sf"/>
</dbReference>
<evidence type="ECO:0000256" key="3">
    <source>
        <dbReference type="ARBA" id="ARBA00022692"/>
    </source>
</evidence>
<protein>
    <recommendedName>
        <fullName evidence="11">Major facilitator superfamily (MFS) profile domain-containing protein</fullName>
    </recommendedName>
</protein>
<organism evidence="9 10">
    <name type="scientific">Fusarium oxysporum (strain Fo5176)</name>
    <name type="common">Fusarium vascular wilt</name>
    <dbReference type="NCBI Taxonomy" id="660025"/>
    <lineage>
        <taxon>Eukaryota</taxon>
        <taxon>Fungi</taxon>
        <taxon>Dikarya</taxon>
        <taxon>Ascomycota</taxon>
        <taxon>Pezizomycotina</taxon>
        <taxon>Sordariomycetes</taxon>
        <taxon>Hypocreomycetidae</taxon>
        <taxon>Hypocreales</taxon>
        <taxon>Nectriaceae</taxon>
        <taxon>Fusarium</taxon>
        <taxon>Fusarium oxysporum species complex</taxon>
    </lineage>
</organism>
<dbReference type="SUPFAM" id="SSF103473">
    <property type="entry name" value="MFS general substrate transporter"/>
    <property type="match status" value="1"/>
</dbReference>
<evidence type="ECO:0000313" key="10">
    <source>
        <dbReference type="Proteomes" id="UP000002489"/>
    </source>
</evidence>
<evidence type="ECO:0000256" key="6">
    <source>
        <dbReference type="ARBA" id="ARBA00023180"/>
    </source>
</evidence>
<feature type="compositionally biased region" description="Basic and acidic residues" evidence="7">
    <location>
        <begin position="1"/>
        <end position="16"/>
    </location>
</feature>
<dbReference type="AlphaFoldDB" id="A0A0D2XU04"/>
<feature type="transmembrane region" description="Helical" evidence="8">
    <location>
        <begin position="442"/>
        <end position="463"/>
    </location>
</feature>
<dbReference type="FunFam" id="1.20.1250.20:FF:000057">
    <property type="entry name" value="MFS general substrate transporter"/>
    <property type="match status" value="1"/>
</dbReference>
<reference evidence="9" key="2">
    <citation type="submission" date="2025-08" db="UniProtKB">
        <authorList>
            <consortium name="EnsemblFungi"/>
        </authorList>
    </citation>
    <scope>IDENTIFICATION</scope>
    <source>
        <strain evidence="9">4287 / CBS 123668 / FGSC 9935 / NRRL 34936</strain>
    </source>
</reference>
<feature type="transmembrane region" description="Helical" evidence="8">
    <location>
        <begin position="178"/>
        <end position="200"/>
    </location>
</feature>
<keyword evidence="2" id="KW-0813">Transport</keyword>
<dbReference type="GO" id="GO:0022857">
    <property type="term" value="F:transmembrane transporter activity"/>
    <property type="evidence" value="ECO:0007669"/>
    <property type="project" value="InterPro"/>
</dbReference>
<dbReference type="Gene3D" id="1.20.1250.20">
    <property type="entry name" value="MFS general substrate transporter like domains"/>
    <property type="match status" value="2"/>
</dbReference>
<feature type="transmembrane region" description="Helical" evidence="8">
    <location>
        <begin position="321"/>
        <end position="340"/>
    </location>
</feature>
<feature type="transmembrane region" description="Helical" evidence="8">
    <location>
        <begin position="116"/>
        <end position="140"/>
    </location>
</feature>
<accession>A0A0D2XU04</accession>
<keyword evidence="4 8" id="KW-1133">Transmembrane helix</keyword>
<feature type="transmembrane region" description="Helical" evidence="8">
    <location>
        <begin position="409"/>
        <end position="430"/>
    </location>
</feature>
<evidence type="ECO:0000256" key="2">
    <source>
        <dbReference type="ARBA" id="ARBA00022448"/>
    </source>
</evidence>
<feature type="region of interest" description="Disordered" evidence="7">
    <location>
        <begin position="1"/>
        <end position="22"/>
    </location>
</feature>
<dbReference type="GO" id="GO:0016020">
    <property type="term" value="C:membrane"/>
    <property type="evidence" value="ECO:0007669"/>
    <property type="project" value="UniProtKB-SubCell"/>
</dbReference>
<evidence type="ECO:0000313" key="9">
    <source>
        <dbReference type="EnsemblFungi" id="FOXG_07456P0"/>
    </source>
</evidence>